<proteinExistence type="predicted"/>
<gene>
    <name evidence="2" type="ORF">ABT211_26620</name>
</gene>
<dbReference type="Pfam" id="PF12787">
    <property type="entry name" value="EcsC"/>
    <property type="match status" value="1"/>
</dbReference>
<protein>
    <submittedName>
        <fullName evidence="2">EcsC family protein</fullName>
    </submittedName>
</protein>
<accession>A0ABV1TMP0</accession>
<dbReference type="RefSeq" id="WP_351959257.1">
    <property type="nucleotide sequence ID" value="NZ_JBEOZM010000013.1"/>
</dbReference>
<dbReference type="Proteomes" id="UP001490365">
    <property type="component" value="Unassembled WGS sequence"/>
</dbReference>
<keyword evidence="3" id="KW-1185">Reference proteome</keyword>
<evidence type="ECO:0000313" key="3">
    <source>
        <dbReference type="Proteomes" id="UP001490365"/>
    </source>
</evidence>
<evidence type="ECO:0000313" key="2">
    <source>
        <dbReference type="EMBL" id="MER6270837.1"/>
    </source>
</evidence>
<name>A0ABV1TMP0_9ACTN</name>
<reference evidence="2 3" key="1">
    <citation type="submission" date="2024-06" db="EMBL/GenBank/DDBJ databases">
        <title>The Natural Products Discovery Center: Release of the First 8490 Sequenced Strains for Exploring Actinobacteria Biosynthetic Diversity.</title>
        <authorList>
            <person name="Kalkreuter E."/>
            <person name="Kautsar S.A."/>
            <person name="Yang D."/>
            <person name="Bader C.D."/>
            <person name="Teijaro C.N."/>
            <person name="Fluegel L."/>
            <person name="Davis C.M."/>
            <person name="Simpson J.R."/>
            <person name="Lauterbach L."/>
            <person name="Steele A.D."/>
            <person name="Gui C."/>
            <person name="Meng S."/>
            <person name="Li G."/>
            <person name="Viehrig K."/>
            <person name="Ye F."/>
            <person name="Su P."/>
            <person name="Kiefer A.F."/>
            <person name="Nichols A."/>
            <person name="Cepeda A.J."/>
            <person name="Yan W."/>
            <person name="Fan B."/>
            <person name="Jiang Y."/>
            <person name="Adhikari A."/>
            <person name="Zheng C.-J."/>
            <person name="Schuster L."/>
            <person name="Cowan T.M."/>
            <person name="Smanski M.J."/>
            <person name="Chevrette M.G."/>
            <person name="De Carvalho L.P.S."/>
            <person name="Shen B."/>
        </authorList>
    </citation>
    <scope>NUCLEOTIDE SEQUENCE [LARGE SCALE GENOMIC DNA]</scope>
    <source>
        <strain evidence="2 3">NPDC001694</strain>
    </source>
</reference>
<dbReference type="PANTHER" id="PTHR41260">
    <property type="entry name" value="PROTEIN ECSC"/>
    <property type="match status" value="1"/>
</dbReference>
<dbReference type="PANTHER" id="PTHR41260:SF1">
    <property type="entry name" value="PROTEIN ECSC"/>
    <property type="match status" value="1"/>
</dbReference>
<dbReference type="InterPro" id="IPR024787">
    <property type="entry name" value="EcsC"/>
</dbReference>
<feature type="region of interest" description="Disordered" evidence="1">
    <location>
        <begin position="336"/>
        <end position="355"/>
    </location>
</feature>
<comment type="caution">
    <text evidence="2">The sequence shown here is derived from an EMBL/GenBank/DDBJ whole genome shotgun (WGS) entry which is preliminary data.</text>
</comment>
<sequence length="355" mass="37122">MTLSDYELREWDKLQKRKAASLGKESRKLLPQPARDKLASLGQKVKKAPGADKVAAAYSGAARGLGKAVGDTANRTVSMKRVIEQYRRAGHDIAGLEDIRKLDLQIVDDVVRHNLLRYGHALSGAATGFGSAAAVTGGGVLAGAGTVAGAGAGAAPGLGAVAGAMAADTAMMLALSSRTAAATALSYGYDPSDPEEEIFIMSVIALGMSTGTSAKGAAYAELSHLTQLLVRNAPWAKLNEKVLTRIAQSFAAKFAQQLTKKKLGQVVPIAGMAVGAGMSYLLIDRMAVAARDAYRERFLIEKSDGDLTVDLDQSDLDLTPEDEETIDVMGLLREEGALSASTSSESEEPEGRVDG</sequence>
<dbReference type="EMBL" id="JBEOZM010000013">
    <property type="protein sequence ID" value="MER6270837.1"/>
    <property type="molecule type" value="Genomic_DNA"/>
</dbReference>
<evidence type="ECO:0000256" key="1">
    <source>
        <dbReference type="SAM" id="MobiDB-lite"/>
    </source>
</evidence>
<organism evidence="2 3">
    <name type="scientific">Streptomyces sp. 900105755</name>
    <dbReference type="NCBI Taxonomy" id="3154389"/>
    <lineage>
        <taxon>Bacteria</taxon>
        <taxon>Bacillati</taxon>
        <taxon>Actinomycetota</taxon>
        <taxon>Actinomycetes</taxon>
        <taxon>Kitasatosporales</taxon>
        <taxon>Streptomycetaceae</taxon>
        <taxon>Streptomyces</taxon>
    </lineage>
</organism>